<organism evidence="1 2">
    <name type="scientific">Elysia marginata</name>
    <dbReference type="NCBI Taxonomy" id="1093978"/>
    <lineage>
        <taxon>Eukaryota</taxon>
        <taxon>Metazoa</taxon>
        <taxon>Spiralia</taxon>
        <taxon>Lophotrochozoa</taxon>
        <taxon>Mollusca</taxon>
        <taxon>Gastropoda</taxon>
        <taxon>Heterobranchia</taxon>
        <taxon>Euthyneura</taxon>
        <taxon>Panpulmonata</taxon>
        <taxon>Sacoglossa</taxon>
        <taxon>Placobranchoidea</taxon>
        <taxon>Plakobranchidae</taxon>
        <taxon>Elysia</taxon>
    </lineage>
</organism>
<sequence>MEIDAFFPARQQRIDTHSREIKVKMCKPILQFTDAVTFCLTKPCLLNDASTVQTNVSQWVQGLDCGQDEEEFPNRSAADIAVQGLLNEGSHCRAEAQNPFSKV</sequence>
<dbReference type="AlphaFoldDB" id="A0AAV4FLU5"/>
<evidence type="ECO:0000313" key="2">
    <source>
        <dbReference type="Proteomes" id="UP000762676"/>
    </source>
</evidence>
<gene>
    <name evidence="1" type="ORF">ElyMa_003874800</name>
</gene>
<comment type="caution">
    <text evidence="1">The sequence shown here is derived from an EMBL/GenBank/DDBJ whole genome shotgun (WGS) entry which is preliminary data.</text>
</comment>
<reference evidence="1 2" key="1">
    <citation type="journal article" date="2021" name="Elife">
        <title>Chloroplast acquisition without the gene transfer in kleptoplastic sea slugs, Plakobranchus ocellatus.</title>
        <authorList>
            <person name="Maeda T."/>
            <person name="Takahashi S."/>
            <person name="Yoshida T."/>
            <person name="Shimamura S."/>
            <person name="Takaki Y."/>
            <person name="Nagai Y."/>
            <person name="Toyoda A."/>
            <person name="Suzuki Y."/>
            <person name="Arimoto A."/>
            <person name="Ishii H."/>
            <person name="Satoh N."/>
            <person name="Nishiyama T."/>
            <person name="Hasebe M."/>
            <person name="Maruyama T."/>
            <person name="Minagawa J."/>
            <person name="Obokata J."/>
            <person name="Shigenobu S."/>
        </authorList>
    </citation>
    <scope>NUCLEOTIDE SEQUENCE [LARGE SCALE GENOMIC DNA]</scope>
</reference>
<protein>
    <submittedName>
        <fullName evidence="1">Uncharacterized protein</fullName>
    </submittedName>
</protein>
<name>A0AAV4FLU5_9GAST</name>
<dbReference type="EMBL" id="BMAT01007891">
    <property type="protein sequence ID" value="GFR73705.1"/>
    <property type="molecule type" value="Genomic_DNA"/>
</dbReference>
<keyword evidence="2" id="KW-1185">Reference proteome</keyword>
<evidence type="ECO:0000313" key="1">
    <source>
        <dbReference type="EMBL" id="GFR73705.1"/>
    </source>
</evidence>
<dbReference type="Proteomes" id="UP000762676">
    <property type="component" value="Unassembled WGS sequence"/>
</dbReference>
<accession>A0AAV4FLU5</accession>
<proteinExistence type="predicted"/>